<sequence length="143" mass="15598">MPKREREYSKMIGDAWNPLREDDIHQIVKARVASHYQPLLFSLATTSSSQVPTPGSHESPSHFAPAADAADEMDEDAITALMDIDDSPRSTAAGAVFLDDEEDAEVFPGHRTARGGNGTRVPLHFTGFYNSFDGADFDDTDLA</sequence>
<evidence type="ECO:0000313" key="3">
    <source>
        <dbReference type="Proteomes" id="UP000729402"/>
    </source>
</evidence>
<accession>A0A8J5S969</accession>
<keyword evidence="3" id="KW-1185">Reference proteome</keyword>
<evidence type="ECO:0000256" key="1">
    <source>
        <dbReference type="SAM" id="MobiDB-lite"/>
    </source>
</evidence>
<organism evidence="2 3">
    <name type="scientific">Zizania palustris</name>
    <name type="common">Northern wild rice</name>
    <dbReference type="NCBI Taxonomy" id="103762"/>
    <lineage>
        <taxon>Eukaryota</taxon>
        <taxon>Viridiplantae</taxon>
        <taxon>Streptophyta</taxon>
        <taxon>Embryophyta</taxon>
        <taxon>Tracheophyta</taxon>
        <taxon>Spermatophyta</taxon>
        <taxon>Magnoliopsida</taxon>
        <taxon>Liliopsida</taxon>
        <taxon>Poales</taxon>
        <taxon>Poaceae</taxon>
        <taxon>BOP clade</taxon>
        <taxon>Oryzoideae</taxon>
        <taxon>Oryzeae</taxon>
        <taxon>Zizaniinae</taxon>
        <taxon>Zizania</taxon>
    </lineage>
</organism>
<gene>
    <name evidence="2" type="ORF">GUJ93_ZPchr0006g44244</name>
</gene>
<dbReference type="Proteomes" id="UP000729402">
    <property type="component" value="Unassembled WGS sequence"/>
</dbReference>
<reference evidence="2" key="1">
    <citation type="journal article" date="2021" name="bioRxiv">
        <title>Whole Genome Assembly and Annotation of Northern Wild Rice, Zizania palustris L., Supports a Whole Genome Duplication in the Zizania Genus.</title>
        <authorList>
            <person name="Haas M."/>
            <person name="Kono T."/>
            <person name="Macchietto M."/>
            <person name="Millas R."/>
            <person name="McGilp L."/>
            <person name="Shao M."/>
            <person name="Duquette J."/>
            <person name="Hirsch C.N."/>
            <person name="Kimball J."/>
        </authorList>
    </citation>
    <scope>NUCLEOTIDE SEQUENCE</scope>
    <source>
        <tissue evidence="2">Fresh leaf tissue</tissue>
    </source>
</reference>
<dbReference type="OrthoDB" id="688180at2759"/>
<feature type="region of interest" description="Disordered" evidence="1">
    <location>
        <begin position="46"/>
        <end position="70"/>
    </location>
</feature>
<reference evidence="2" key="2">
    <citation type="submission" date="2021-02" db="EMBL/GenBank/DDBJ databases">
        <authorList>
            <person name="Kimball J.A."/>
            <person name="Haas M.W."/>
            <person name="Macchietto M."/>
            <person name="Kono T."/>
            <person name="Duquette J."/>
            <person name="Shao M."/>
        </authorList>
    </citation>
    <scope>NUCLEOTIDE SEQUENCE</scope>
    <source>
        <tissue evidence="2">Fresh leaf tissue</tissue>
    </source>
</reference>
<protein>
    <submittedName>
        <fullName evidence="2">Uncharacterized protein</fullName>
    </submittedName>
</protein>
<evidence type="ECO:0000313" key="2">
    <source>
        <dbReference type="EMBL" id="KAG8071471.1"/>
    </source>
</evidence>
<name>A0A8J5S969_ZIZPA</name>
<dbReference type="EMBL" id="JAAALK010000283">
    <property type="protein sequence ID" value="KAG8071471.1"/>
    <property type="molecule type" value="Genomic_DNA"/>
</dbReference>
<comment type="caution">
    <text evidence="2">The sequence shown here is derived from an EMBL/GenBank/DDBJ whole genome shotgun (WGS) entry which is preliminary data.</text>
</comment>
<proteinExistence type="predicted"/>
<dbReference type="AlphaFoldDB" id="A0A8J5S969"/>
<feature type="compositionally biased region" description="Polar residues" evidence="1">
    <location>
        <begin position="46"/>
        <end position="58"/>
    </location>
</feature>